<dbReference type="AlphaFoldDB" id="A0A073IHN6"/>
<dbReference type="PANTHER" id="PTHR39338:SF6">
    <property type="entry name" value="BLL5662 PROTEIN"/>
    <property type="match status" value="1"/>
</dbReference>
<dbReference type="EMBL" id="JAMC01000004">
    <property type="protein sequence ID" value="KEJ89040.1"/>
    <property type="molecule type" value="Genomic_DNA"/>
</dbReference>
<evidence type="ECO:0000256" key="1">
    <source>
        <dbReference type="SAM" id="MobiDB-lite"/>
    </source>
</evidence>
<dbReference type="Proteomes" id="UP000027734">
    <property type="component" value="Unassembled WGS sequence"/>
</dbReference>
<comment type="caution">
    <text evidence="3">The sequence shown here is derived from an EMBL/GenBank/DDBJ whole genome shotgun (WGS) entry which is preliminary data.</text>
</comment>
<evidence type="ECO:0000259" key="2">
    <source>
        <dbReference type="SMART" id="SM00327"/>
    </source>
</evidence>
<keyword evidence="4" id="KW-1185">Reference proteome</keyword>
<dbReference type="Pfam" id="PF05762">
    <property type="entry name" value="VWA_CoxE"/>
    <property type="match status" value="1"/>
</dbReference>
<dbReference type="RefSeq" id="WP_025058544.1">
    <property type="nucleotide sequence ID" value="NZ_JAMC01000004.1"/>
</dbReference>
<proteinExistence type="predicted"/>
<dbReference type="InterPro" id="IPR036465">
    <property type="entry name" value="vWFA_dom_sf"/>
</dbReference>
<evidence type="ECO:0000313" key="3">
    <source>
        <dbReference type="EMBL" id="KEJ89040.1"/>
    </source>
</evidence>
<name>A0A073IHN6_9RHOB</name>
<evidence type="ECO:0000313" key="4">
    <source>
        <dbReference type="Proteomes" id="UP000027734"/>
    </source>
</evidence>
<dbReference type="SUPFAM" id="SSF53300">
    <property type="entry name" value="vWA-like"/>
    <property type="match status" value="1"/>
</dbReference>
<accession>A0A073IHN6</accession>
<dbReference type="PANTHER" id="PTHR39338">
    <property type="entry name" value="BLL5662 PROTEIN-RELATED"/>
    <property type="match status" value="1"/>
</dbReference>
<dbReference type="PIRSF" id="PIRSF010256">
    <property type="entry name" value="CoxE_vWa"/>
    <property type="match status" value="1"/>
</dbReference>
<feature type="compositionally biased region" description="Polar residues" evidence="1">
    <location>
        <begin position="91"/>
        <end position="103"/>
    </location>
</feature>
<reference evidence="3 4" key="1">
    <citation type="submission" date="2014-01" db="EMBL/GenBank/DDBJ databases">
        <title>Sulfitobacter donghicola JCM 14565 Genome Sequencing.</title>
        <authorList>
            <person name="Lai Q."/>
            <person name="Hong Z."/>
        </authorList>
    </citation>
    <scope>NUCLEOTIDE SEQUENCE [LARGE SCALE GENOMIC DNA]</scope>
    <source>
        <strain evidence="3 4">JCM 14565</strain>
    </source>
</reference>
<dbReference type="SMART" id="SM00327">
    <property type="entry name" value="VWA"/>
    <property type="match status" value="1"/>
</dbReference>
<sequence length="393" mass="42814">MSLVTKFAARDPGPAARMAGFVAHLRDHGLRLGVGETGAALDALTHINAANPHDARRALKSVFTGCAEEAAQFDGLFDSFWMNGGRVKTRVTATATPSQSENVKSSREASEEASSGTGDISAPDGGNGEAESDGEGKLVATDVTNLLKKDLRDLVHPEDIAEAEKIAQRLGAALRDRRSRRRKDARKGDQIHFRKVMRQCLATGGEPFTLPKRQRPDRTMRITAICDVSGSMTVYSRIFLAFLAGLMRADTRADAYLFHTRLVRITEALRDKDALRALARLSLLAEGFAGGSKIADSLETFANTYGRRFVDNRTVVMILSDGYDTASPELISDALARLKKRGCKIIWLNPLKGWDGYEPTARAMANALPHLDLFRAANTLGDLAALESEMVRL</sequence>
<feature type="domain" description="VWFA" evidence="2">
    <location>
        <begin position="219"/>
        <end position="385"/>
    </location>
</feature>
<dbReference type="OrthoDB" id="9790469at2"/>
<protein>
    <submittedName>
        <fullName evidence="3">Carbon monoxide dehydrogenase</fullName>
    </submittedName>
</protein>
<dbReference type="CDD" id="cd00198">
    <property type="entry name" value="vWFA"/>
    <property type="match status" value="1"/>
</dbReference>
<organism evidence="3 4">
    <name type="scientific">Sulfitobacter donghicola DSW-25 = KCTC 12864 = JCM 14565</name>
    <dbReference type="NCBI Taxonomy" id="1300350"/>
    <lineage>
        <taxon>Bacteria</taxon>
        <taxon>Pseudomonadati</taxon>
        <taxon>Pseudomonadota</taxon>
        <taxon>Alphaproteobacteria</taxon>
        <taxon>Rhodobacterales</taxon>
        <taxon>Roseobacteraceae</taxon>
        <taxon>Sulfitobacter</taxon>
    </lineage>
</organism>
<dbReference type="InterPro" id="IPR011195">
    <property type="entry name" value="UCP010256"/>
</dbReference>
<gene>
    <name evidence="3" type="ORF">DSW25_12480</name>
</gene>
<dbReference type="InterPro" id="IPR008912">
    <property type="entry name" value="Uncharacterised_CoxE"/>
</dbReference>
<dbReference type="Gene3D" id="3.40.50.410">
    <property type="entry name" value="von Willebrand factor, type A domain"/>
    <property type="match status" value="1"/>
</dbReference>
<dbReference type="eggNOG" id="COG3552">
    <property type="taxonomic scope" value="Bacteria"/>
</dbReference>
<feature type="region of interest" description="Disordered" evidence="1">
    <location>
        <begin position="91"/>
        <end position="135"/>
    </location>
</feature>
<dbReference type="STRING" id="1300350.Z948_1106"/>
<dbReference type="InterPro" id="IPR002035">
    <property type="entry name" value="VWF_A"/>
</dbReference>